<name>A0A0D7AZM9_9AGAR</name>
<dbReference type="OrthoDB" id="5424209at2759"/>
<reference evidence="1 2" key="1">
    <citation type="journal article" date="2015" name="Fungal Genet. Biol.">
        <title>Evolution of novel wood decay mechanisms in Agaricales revealed by the genome sequences of Fistulina hepatica and Cylindrobasidium torrendii.</title>
        <authorList>
            <person name="Floudas D."/>
            <person name="Held B.W."/>
            <person name="Riley R."/>
            <person name="Nagy L.G."/>
            <person name="Koehler G."/>
            <person name="Ransdell A.S."/>
            <person name="Younus H."/>
            <person name="Chow J."/>
            <person name="Chiniquy J."/>
            <person name="Lipzen A."/>
            <person name="Tritt A."/>
            <person name="Sun H."/>
            <person name="Haridas S."/>
            <person name="LaButti K."/>
            <person name="Ohm R.A."/>
            <person name="Kues U."/>
            <person name="Blanchette R.A."/>
            <person name="Grigoriev I.V."/>
            <person name="Minto R.E."/>
            <person name="Hibbett D.S."/>
        </authorList>
    </citation>
    <scope>NUCLEOTIDE SEQUENCE [LARGE SCALE GENOMIC DNA]</scope>
    <source>
        <strain evidence="1 2">FP15055 ss-10</strain>
    </source>
</reference>
<gene>
    <name evidence="1" type="ORF">CYLTODRAFT_402650</name>
</gene>
<dbReference type="AlphaFoldDB" id="A0A0D7AZM9"/>
<dbReference type="Gene3D" id="2.40.10.10">
    <property type="entry name" value="Trypsin-like serine proteases"/>
    <property type="match status" value="1"/>
</dbReference>
<evidence type="ECO:0000313" key="1">
    <source>
        <dbReference type="EMBL" id="KIY63818.1"/>
    </source>
</evidence>
<dbReference type="InterPro" id="IPR043504">
    <property type="entry name" value="Peptidase_S1_PA_chymotrypsin"/>
</dbReference>
<dbReference type="SUPFAM" id="SSF50494">
    <property type="entry name" value="Trypsin-like serine proteases"/>
    <property type="match status" value="1"/>
</dbReference>
<sequence length="557" mass="61519">MFVSPEIAGAYKDLAVSEAASVDFNPAERTASSVEDDLTRLTSFYPDAITDFYGSGAPCVFKKGPKWPVADGSSPMLFRAARPIHGHPIQPSWAETARTMGAVLNSLQVQWNTLDPLAYANAGMAELICEFVVIIGVRPKSLLFGDAVAAANALHGILETAGYPGIEVAFVESSYRLHYKLMSFEPSSKCNHLRKPFTATPGLSIAHLHRGEHFEGSASVFFRLSSDPADKRIGLLTCAHVARPRQLFPNQTFNRRHDYHPRENILFLGNESYEQAVKNIMIFIGTEVSKIASRVSILSNGDEGGVRFEFDKGHDEELVALVDAVKNKIEEADKLHSKVTKFFTTYESRVIGFVLHSSKIKVGAGDFNYDWSMIQLDENKIDLADFKGNKLFVGGNKTKEDWEKYMFPQPDDLRGFSTPEDMLLTLKDYVPEAEMRNPQDLDVHGVKTLLAVKNGSATGTTFGRVNGLESVTRAGYADHRIALEYVVCAYDTQTGKNERFSNRGDSGSMVVGRDGRLIGLLTGGGSRDKSYITPYYMLKDAITQEFPGAHILDLDAE</sequence>
<dbReference type="InterPro" id="IPR009003">
    <property type="entry name" value="Peptidase_S1_PA"/>
</dbReference>
<proteinExistence type="predicted"/>
<evidence type="ECO:0000313" key="2">
    <source>
        <dbReference type="Proteomes" id="UP000054007"/>
    </source>
</evidence>
<dbReference type="Proteomes" id="UP000054007">
    <property type="component" value="Unassembled WGS sequence"/>
</dbReference>
<dbReference type="EMBL" id="KN880671">
    <property type="protein sequence ID" value="KIY63818.1"/>
    <property type="molecule type" value="Genomic_DNA"/>
</dbReference>
<evidence type="ECO:0008006" key="3">
    <source>
        <dbReference type="Google" id="ProtNLM"/>
    </source>
</evidence>
<organism evidence="1 2">
    <name type="scientific">Cylindrobasidium torrendii FP15055 ss-10</name>
    <dbReference type="NCBI Taxonomy" id="1314674"/>
    <lineage>
        <taxon>Eukaryota</taxon>
        <taxon>Fungi</taxon>
        <taxon>Dikarya</taxon>
        <taxon>Basidiomycota</taxon>
        <taxon>Agaricomycotina</taxon>
        <taxon>Agaricomycetes</taxon>
        <taxon>Agaricomycetidae</taxon>
        <taxon>Agaricales</taxon>
        <taxon>Marasmiineae</taxon>
        <taxon>Physalacriaceae</taxon>
        <taxon>Cylindrobasidium</taxon>
    </lineage>
</organism>
<keyword evidence="2" id="KW-1185">Reference proteome</keyword>
<accession>A0A0D7AZM9</accession>
<protein>
    <recommendedName>
        <fullName evidence="3">Peptidase S1 domain-containing protein</fullName>
    </recommendedName>
</protein>